<dbReference type="RefSeq" id="XP_008289424.1">
    <property type="nucleotide sequence ID" value="XM_008291202.1"/>
</dbReference>
<keyword evidence="3" id="KW-1052">Target cell membrane</keyword>
<reference evidence="8" key="1">
    <citation type="submission" date="2025-08" db="UniProtKB">
        <authorList>
            <consortium name="RefSeq"/>
        </authorList>
    </citation>
    <scope>IDENTIFICATION</scope>
</reference>
<dbReference type="InterPro" id="IPR050677">
    <property type="entry name" value="Actinoporin_PFT"/>
</dbReference>
<evidence type="ECO:0000256" key="1">
    <source>
        <dbReference type="ARBA" id="ARBA00004175"/>
    </source>
</evidence>
<dbReference type="GO" id="GO:0046931">
    <property type="term" value="P:pore complex assembly"/>
    <property type="evidence" value="ECO:0007669"/>
    <property type="project" value="InterPro"/>
</dbReference>
<dbReference type="GO" id="GO:0044218">
    <property type="term" value="C:other organism cell membrane"/>
    <property type="evidence" value="ECO:0007669"/>
    <property type="project" value="UniProtKB-KW"/>
</dbReference>
<dbReference type="SUPFAM" id="SSF63724">
    <property type="entry name" value="Cytolysin/lectin"/>
    <property type="match status" value="1"/>
</dbReference>
<evidence type="ECO:0000313" key="8">
    <source>
        <dbReference type="RefSeq" id="XP_008289424.1"/>
    </source>
</evidence>
<dbReference type="GeneID" id="103364175"/>
<dbReference type="AlphaFoldDB" id="A0A9Y4N8J4"/>
<keyword evidence="4" id="KW-1053">Target membrane</keyword>
<dbReference type="Pfam" id="PF06369">
    <property type="entry name" value="Anemone_cytotox"/>
    <property type="match status" value="1"/>
</dbReference>
<evidence type="ECO:0000256" key="4">
    <source>
        <dbReference type="ARBA" id="ARBA00023298"/>
    </source>
</evidence>
<keyword evidence="4" id="KW-0472">Membrane</keyword>
<keyword evidence="7" id="KW-1185">Reference proteome</keyword>
<feature type="region of interest" description="Disordered" evidence="6">
    <location>
        <begin position="1"/>
        <end position="72"/>
    </location>
</feature>
<name>A0A9Y4N8J4_9TELE</name>
<dbReference type="GO" id="GO:0006812">
    <property type="term" value="P:monoatomic cation transport"/>
    <property type="evidence" value="ECO:0007669"/>
    <property type="project" value="InterPro"/>
</dbReference>
<keyword evidence="5" id="KW-0166">Nematocyst</keyword>
<sequence>MMVQYSDRNTADAAPIRNGQPLTDSPRPHTPEAPPTGRHEGHGRTPSPDPQNTCGLVGRTPKSPQAPDGGSSSRAPIMCAFVSAAVAVGGAVAGVLPTHRQCTIEIKNESSHYSLSEPSVHVVSGHYAEPLVAHLGPSSSGTALFTKTPHCARGAVGVFTYNLCNEQKKRTTGKMAVMFSIPYDFNLYSNWYAVGIFNNSTECNYDLYYQMYNASKKCLFVREKASGPSLKFKKDQVTILATMSDTYTPVIKVQVKDN</sequence>
<protein>
    <submittedName>
        <fullName evidence="8">Echotoxin-2-like</fullName>
    </submittedName>
</protein>
<dbReference type="Gene3D" id="2.60.270.20">
    <property type="entry name" value="Cytolysin/lectin"/>
    <property type="match status" value="1"/>
</dbReference>
<dbReference type="GO" id="GO:0042151">
    <property type="term" value="C:nematocyst"/>
    <property type="evidence" value="ECO:0007669"/>
    <property type="project" value="UniProtKB-SubCell"/>
</dbReference>
<dbReference type="GO" id="GO:0051715">
    <property type="term" value="P:cytolysis in another organism"/>
    <property type="evidence" value="ECO:0007669"/>
    <property type="project" value="InterPro"/>
</dbReference>
<accession>A0A9Y4N8J4</accession>
<evidence type="ECO:0000313" key="7">
    <source>
        <dbReference type="Proteomes" id="UP000694891"/>
    </source>
</evidence>
<evidence type="ECO:0000256" key="6">
    <source>
        <dbReference type="SAM" id="MobiDB-lite"/>
    </source>
</evidence>
<dbReference type="PANTHER" id="PTHR40388">
    <property type="entry name" value="BRYOPORIN"/>
    <property type="match status" value="1"/>
</dbReference>
<evidence type="ECO:0000256" key="2">
    <source>
        <dbReference type="ARBA" id="ARBA00004532"/>
    </source>
</evidence>
<dbReference type="GO" id="GO:0015267">
    <property type="term" value="F:channel activity"/>
    <property type="evidence" value="ECO:0007669"/>
    <property type="project" value="InterPro"/>
</dbReference>
<proteinExistence type="predicted"/>
<dbReference type="GO" id="GO:0046930">
    <property type="term" value="C:pore complex"/>
    <property type="evidence" value="ECO:0007669"/>
    <property type="project" value="InterPro"/>
</dbReference>
<evidence type="ECO:0000256" key="5">
    <source>
        <dbReference type="ARBA" id="ARBA00023331"/>
    </source>
</evidence>
<gene>
    <name evidence="8" type="primary">LOC103364175</name>
</gene>
<dbReference type="InterPro" id="IPR009104">
    <property type="entry name" value="Anemon_actinoporin-like"/>
</dbReference>
<dbReference type="InterPro" id="IPR015926">
    <property type="entry name" value="Cytolysin/lectin"/>
</dbReference>
<organism evidence="7 8">
    <name type="scientific">Stegastes partitus</name>
    <name type="common">bicolor damselfish</name>
    <dbReference type="NCBI Taxonomy" id="144197"/>
    <lineage>
        <taxon>Eukaryota</taxon>
        <taxon>Metazoa</taxon>
        <taxon>Chordata</taxon>
        <taxon>Craniata</taxon>
        <taxon>Vertebrata</taxon>
        <taxon>Euteleostomi</taxon>
        <taxon>Actinopterygii</taxon>
        <taxon>Neopterygii</taxon>
        <taxon>Teleostei</taxon>
        <taxon>Neoteleostei</taxon>
        <taxon>Acanthomorphata</taxon>
        <taxon>Ovalentaria</taxon>
        <taxon>Pomacentridae</taxon>
        <taxon>Stegastes</taxon>
    </lineage>
</organism>
<comment type="subcellular location">
    <subcellularLocation>
        <location evidence="2">Nematocyst</location>
    </subcellularLocation>
    <subcellularLocation>
        <location evidence="1">Target cell membrane</location>
    </subcellularLocation>
</comment>
<dbReference type="PANTHER" id="PTHR40388:SF1">
    <property type="entry name" value="BRYOPORIN"/>
    <property type="match status" value="1"/>
</dbReference>
<evidence type="ECO:0000256" key="3">
    <source>
        <dbReference type="ARBA" id="ARBA00022537"/>
    </source>
</evidence>
<dbReference type="Proteomes" id="UP000694891">
    <property type="component" value="Unplaced"/>
</dbReference>